<protein>
    <submittedName>
        <fullName evidence="6">MerR family transcriptional regulator</fullName>
    </submittedName>
</protein>
<sequence>MKIGELASQTGLSISRIRYYERIGLLKSVYRMPNGYRAYPPESVLALKLILAAQVAGFSLEEIRILVPPDVVSWDHDRLSAMLEDKLAQIAAQEARLADSKARIMALRQAFSTRPEGMDCAANAARMLSLLIPDAADYLPKPRRGSNSGDN</sequence>
<gene>
    <name evidence="6" type="ORF">JHX87_00480</name>
</gene>
<keyword evidence="3" id="KW-0804">Transcription</keyword>
<dbReference type="EMBL" id="CP067136">
    <property type="protein sequence ID" value="WCR07367.1"/>
    <property type="molecule type" value="Genomic_DNA"/>
</dbReference>
<dbReference type="PRINTS" id="PR00040">
    <property type="entry name" value="HTHMERR"/>
</dbReference>
<dbReference type="Proteomes" id="UP001219349">
    <property type="component" value="Chromosome"/>
</dbReference>
<feature type="coiled-coil region" evidence="4">
    <location>
        <begin position="83"/>
        <end position="110"/>
    </location>
</feature>
<keyword evidence="1" id="KW-0805">Transcription regulation</keyword>
<keyword evidence="4" id="KW-0175">Coiled coil</keyword>
<evidence type="ECO:0000256" key="1">
    <source>
        <dbReference type="ARBA" id="ARBA00023015"/>
    </source>
</evidence>
<dbReference type="PANTHER" id="PTHR30204:SF94">
    <property type="entry name" value="HEAVY METAL-DEPENDENT TRANSCRIPTIONAL REGULATOR HI_0293-RELATED"/>
    <property type="match status" value="1"/>
</dbReference>
<dbReference type="SMART" id="SM00422">
    <property type="entry name" value="HTH_MERR"/>
    <property type="match status" value="1"/>
</dbReference>
<keyword evidence="2" id="KW-0238">DNA-binding</keyword>
<feature type="domain" description="HTH merR-type" evidence="5">
    <location>
        <begin position="1"/>
        <end position="69"/>
    </location>
</feature>
<dbReference type="InterPro" id="IPR009061">
    <property type="entry name" value="DNA-bd_dom_put_sf"/>
</dbReference>
<reference evidence="6 7" key="1">
    <citation type="submission" date="2021-01" db="EMBL/GenBank/DDBJ databases">
        <title>Biogeographic distribution of Paracoccus.</title>
        <authorList>
            <person name="Hollensteiner J."/>
            <person name="Leineberger J."/>
            <person name="Brinkhoff T."/>
            <person name="Daniel R."/>
        </authorList>
    </citation>
    <scope>NUCLEOTIDE SEQUENCE [LARGE SCALE GENOMIC DNA]</scope>
    <source>
        <strain evidence="6 7">KCTC 22803</strain>
    </source>
</reference>
<organism evidence="6 7">
    <name type="scientific">Paracoccus fistulariae</name>
    <dbReference type="NCBI Taxonomy" id="658446"/>
    <lineage>
        <taxon>Bacteria</taxon>
        <taxon>Pseudomonadati</taxon>
        <taxon>Pseudomonadota</taxon>
        <taxon>Alphaproteobacteria</taxon>
        <taxon>Rhodobacterales</taxon>
        <taxon>Paracoccaceae</taxon>
        <taxon>Paracoccus</taxon>
    </lineage>
</organism>
<dbReference type="Gene3D" id="1.10.1660.10">
    <property type="match status" value="1"/>
</dbReference>
<dbReference type="PROSITE" id="PS00552">
    <property type="entry name" value="HTH_MERR_1"/>
    <property type="match status" value="1"/>
</dbReference>
<evidence type="ECO:0000259" key="5">
    <source>
        <dbReference type="PROSITE" id="PS50937"/>
    </source>
</evidence>
<evidence type="ECO:0000256" key="4">
    <source>
        <dbReference type="SAM" id="Coils"/>
    </source>
</evidence>
<dbReference type="InterPro" id="IPR047057">
    <property type="entry name" value="MerR_fam"/>
</dbReference>
<evidence type="ECO:0000313" key="7">
    <source>
        <dbReference type="Proteomes" id="UP001219349"/>
    </source>
</evidence>
<evidence type="ECO:0000256" key="3">
    <source>
        <dbReference type="ARBA" id="ARBA00023163"/>
    </source>
</evidence>
<name>A0ABY7SK56_9RHOB</name>
<dbReference type="Pfam" id="PF13411">
    <property type="entry name" value="MerR_1"/>
    <property type="match status" value="1"/>
</dbReference>
<keyword evidence="7" id="KW-1185">Reference proteome</keyword>
<evidence type="ECO:0000313" key="6">
    <source>
        <dbReference type="EMBL" id="WCR07367.1"/>
    </source>
</evidence>
<accession>A0ABY7SK56</accession>
<proteinExistence type="predicted"/>
<dbReference type="InterPro" id="IPR000551">
    <property type="entry name" value="MerR-type_HTH_dom"/>
</dbReference>
<dbReference type="SUPFAM" id="SSF46955">
    <property type="entry name" value="Putative DNA-binding domain"/>
    <property type="match status" value="1"/>
</dbReference>
<dbReference type="PANTHER" id="PTHR30204">
    <property type="entry name" value="REDOX-CYCLING DRUG-SENSING TRANSCRIPTIONAL ACTIVATOR SOXR"/>
    <property type="match status" value="1"/>
</dbReference>
<dbReference type="RefSeq" id="WP_271884353.1">
    <property type="nucleotide sequence ID" value="NZ_CP067136.1"/>
</dbReference>
<dbReference type="PROSITE" id="PS50937">
    <property type="entry name" value="HTH_MERR_2"/>
    <property type="match status" value="1"/>
</dbReference>
<evidence type="ECO:0000256" key="2">
    <source>
        <dbReference type="ARBA" id="ARBA00023125"/>
    </source>
</evidence>